<keyword evidence="2" id="KW-1185">Reference proteome</keyword>
<name>A0ABQ5YGP8_9NEIS</name>
<accession>A0ABQ5YGP8</accession>
<evidence type="ECO:0000313" key="1">
    <source>
        <dbReference type="EMBL" id="GLR14181.1"/>
    </source>
</evidence>
<proteinExistence type="predicted"/>
<protein>
    <submittedName>
        <fullName evidence="1">Uncharacterized protein</fullName>
    </submittedName>
</protein>
<reference evidence="2" key="1">
    <citation type="journal article" date="2019" name="Int. J. Syst. Evol. Microbiol.">
        <title>The Global Catalogue of Microorganisms (GCM) 10K type strain sequencing project: providing services to taxonomists for standard genome sequencing and annotation.</title>
        <authorList>
            <consortium name="The Broad Institute Genomics Platform"/>
            <consortium name="The Broad Institute Genome Sequencing Center for Infectious Disease"/>
            <person name="Wu L."/>
            <person name="Ma J."/>
        </authorList>
    </citation>
    <scope>NUCLEOTIDE SEQUENCE [LARGE SCALE GENOMIC DNA]</scope>
    <source>
        <strain evidence="2">NBRC 110044</strain>
    </source>
</reference>
<dbReference type="Proteomes" id="UP001156706">
    <property type="component" value="Unassembled WGS sequence"/>
</dbReference>
<evidence type="ECO:0000313" key="2">
    <source>
        <dbReference type="Proteomes" id="UP001156706"/>
    </source>
</evidence>
<dbReference type="EMBL" id="BSOG01000003">
    <property type="protein sequence ID" value="GLR14181.1"/>
    <property type="molecule type" value="Genomic_DNA"/>
</dbReference>
<sequence>MLAAAPAWALPTDFNDKVESALLCRSDWSTAFWQSYFDKHLQTSIRDWGEARWWNSQGAQLGGASTVEVFANVDTSRALMLGVLIAQPVEEVKRTLEQNLKVAFKPVQTVDGLRYVSDTLSVLVGTTNQQTKWYCAKWNLGNRERVQPLAPQY</sequence>
<comment type="caution">
    <text evidence="1">The sequence shown here is derived from an EMBL/GenBank/DDBJ whole genome shotgun (WGS) entry which is preliminary data.</text>
</comment>
<organism evidence="1 2">
    <name type="scientific">Chitinimonas prasina</name>
    <dbReference type="NCBI Taxonomy" id="1434937"/>
    <lineage>
        <taxon>Bacteria</taxon>
        <taxon>Pseudomonadati</taxon>
        <taxon>Pseudomonadota</taxon>
        <taxon>Betaproteobacteria</taxon>
        <taxon>Neisseriales</taxon>
        <taxon>Chitinibacteraceae</taxon>
        <taxon>Chitinimonas</taxon>
    </lineage>
</organism>
<gene>
    <name evidence="1" type="ORF">GCM10007907_29710</name>
</gene>